<evidence type="ECO:0008006" key="4">
    <source>
        <dbReference type="Google" id="ProtNLM"/>
    </source>
</evidence>
<dbReference type="InterPro" id="IPR007174">
    <property type="entry name" value="Las1"/>
</dbReference>
<dbReference type="GO" id="GO:0000470">
    <property type="term" value="P:maturation of LSU-rRNA"/>
    <property type="evidence" value="ECO:0007669"/>
    <property type="project" value="TreeGrafter"/>
</dbReference>
<dbReference type="EMBL" id="JAVXUO010000353">
    <property type="protein sequence ID" value="KAK2993052.1"/>
    <property type="molecule type" value="Genomic_DNA"/>
</dbReference>
<dbReference type="PANTHER" id="PTHR15002:SF0">
    <property type="entry name" value="RIBOSOMAL BIOGENESIS PROTEIN LAS1L"/>
    <property type="match status" value="1"/>
</dbReference>
<dbReference type="Pfam" id="PF04031">
    <property type="entry name" value="Las1"/>
    <property type="match status" value="1"/>
</dbReference>
<reference evidence="2" key="1">
    <citation type="submission" date="2022-12" db="EMBL/GenBank/DDBJ databases">
        <title>Draft genome assemblies for two species of Escallonia (Escalloniales).</title>
        <authorList>
            <person name="Chanderbali A."/>
            <person name="Dervinis C."/>
            <person name="Anghel I."/>
            <person name="Soltis D."/>
            <person name="Soltis P."/>
            <person name="Zapata F."/>
        </authorList>
    </citation>
    <scope>NUCLEOTIDE SEQUENCE</scope>
    <source>
        <strain evidence="2">UCBG92.1500</strain>
        <tissue evidence="2">Leaf</tissue>
    </source>
</reference>
<evidence type="ECO:0000313" key="3">
    <source>
        <dbReference type="Proteomes" id="UP001187471"/>
    </source>
</evidence>
<protein>
    <recommendedName>
        <fullName evidence="4">Las1-like family protein</fullName>
    </recommendedName>
</protein>
<dbReference type="GO" id="GO:0004519">
    <property type="term" value="F:endonuclease activity"/>
    <property type="evidence" value="ECO:0007669"/>
    <property type="project" value="InterPro"/>
</dbReference>
<organism evidence="2 3">
    <name type="scientific">Escallonia rubra</name>
    <dbReference type="NCBI Taxonomy" id="112253"/>
    <lineage>
        <taxon>Eukaryota</taxon>
        <taxon>Viridiplantae</taxon>
        <taxon>Streptophyta</taxon>
        <taxon>Embryophyta</taxon>
        <taxon>Tracheophyta</taxon>
        <taxon>Spermatophyta</taxon>
        <taxon>Magnoliopsida</taxon>
        <taxon>eudicotyledons</taxon>
        <taxon>Gunneridae</taxon>
        <taxon>Pentapetalae</taxon>
        <taxon>asterids</taxon>
        <taxon>campanulids</taxon>
        <taxon>Escalloniales</taxon>
        <taxon>Escalloniaceae</taxon>
        <taxon>Escallonia</taxon>
    </lineage>
</organism>
<comment type="caution">
    <text evidence="2">The sequence shown here is derived from an EMBL/GenBank/DDBJ whole genome shotgun (WGS) entry which is preliminary data.</text>
</comment>
<proteinExistence type="predicted"/>
<name>A0AA88RP67_9ASTE</name>
<dbReference type="Proteomes" id="UP001187471">
    <property type="component" value="Unassembled WGS sequence"/>
</dbReference>
<sequence>MESLLGFEETISDVITEDKSGGYKLVPWISWQDWSFVRVSLFSKSPDLVATALKRISAWRSRGCVPVVVEVTASIIEIQQKDPYFREDLADTGLHSEEMLAMLYCMAIMRLVNGVVEKTRKKTEVSIGEAADAIGIPRMLIDIRHEGSHRDLPSLRLVRLASTKALDWLVSYYWEPQKSAIPSDRTTSIKKEVKSTLRELALCMKVSQAGSSSSVVKGKRVKHFEPVCGPNKFFSLVASKHQSSKSPASKKHIAKIMKKLLRLYASFSSEIVWVLLELLLEAIDSVDLVELPKSSQVSDSSSNVQTLLDDWKSVVVKLSSKEPELLLTLLKAVLERIENQEAVNYDFGGEHLTSGKRDEVCKSEVQILSNLFEWLVSNLKGLKPVEHKHFAAENEGSSPASILPKATLVEIIHKCLLASSPGNNHLTSSALVLARMTGNNSLVEKLDKLASLQLPNTDVRAESLSPINPENFLSQQDDFIRLAAEKLEFLKHHRRKSNNAKTNSGELETKCRWVVAKSWNPCPIGMLPGSVGYSGHLPILDHNDDHKETEKLSESKEHRELDQPTGKRGADCAIEVLDTSRAKRMRESERRCETNEEEDLPPEGIKGRLMIGGVWKKVRQEEVLAIASAVRILV</sequence>
<dbReference type="AlphaFoldDB" id="A0AA88RP67"/>
<feature type="compositionally biased region" description="Basic and acidic residues" evidence="1">
    <location>
        <begin position="547"/>
        <end position="562"/>
    </location>
</feature>
<keyword evidence="3" id="KW-1185">Reference proteome</keyword>
<evidence type="ECO:0000313" key="2">
    <source>
        <dbReference type="EMBL" id="KAK2993052.1"/>
    </source>
</evidence>
<gene>
    <name evidence="2" type="ORF">RJ640_024926</name>
</gene>
<evidence type="ECO:0000256" key="1">
    <source>
        <dbReference type="SAM" id="MobiDB-lite"/>
    </source>
</evidence>
<accession>A0AA88RP67</accession>
<dbReference type="GO" id="GO:0030687">
    <property type="term" value="C:preribosome, large subunit precursor"/>
    <property type="evidence" value="ECO:0007669"/>
    <property type="project" value="TreeGrafter"/>
</dbReference>
<dbReference type="GO" id="GO:0000460">
    <property type="term" value="P:maturation of 5.8S rRNA"/>
    <property type="evidence" value="ECO:0007669"/>
    <property type="project" value="TreeGrafter"/>
</dbReference>
<feature type="region of interest" description="Disordered" evidence="1">
    <location>
        <begin position="547"/>
        <end position="570"/>
    </location>
</feature>
<dbReference type="GO" id="GO:0090730">
    <property type="term" value="C:Las1 complex"/>
    <property type="evidence" value="ECO:0007669"/>
    <property type="project" value="InterPro"/>
</dbReference>
<dbReference type="PANTHER" id="PTHR15002">
    <property type="entry name" value="RIBOSOMAL BIOGENESIS PROTEIN LAS1L"/>
    <property type="match status" value="1"/>
</dbReference>